<accession>A0A0A9H5L2</accession>
<organism evidence="1">
    <name type="scientific">Arundo donax</name>
    <name type="common">Giant reed</name>
    <name type="synonym">Donax arundinaceus</name>
    <dbReference type="NCBI Taxonomy" id="35708"/>
    <lineage>
        <taxon>Eukaryota</taxon>
        <taxon>Viridiplantae</taxon>
        <taxon>Streptophyta</taxon>
        <taxon>Embryophyta</taxon>
        <taxon>Tracheophyta</taxon>
        <taxon>Spermatophyta</taxon>
        <taxon>Magnoliopsida</taxon>
        <taxon>Liliopsida</taxon>
        <taxon>Poales</taxon>
        <taxon>Poaceae</taxon>
        <taxon>PACMAD clade</taxon>
        <taxon>Arundinoideae</taxon>
        <taxon>Arundineae</taxon>
        <taxon>Arundo</taxon>
    </lineage>
</organism>
<dbReference type="EMBL" id="GBRH01165849">
    <property type="protein sequence ID" value="JAE32047.1"/>
    <property type="molecule type" value="Transcribed_RNA"/>
</dbReference>
<reference evidence="1" key="1">
    <citation type="submission" date="2014-09" db="EMBL/GenBank/DDBJ databases">
        <authorList>
            <person name="Magalhaes I.L.F."/>
            <person name="Oliveira U."/>
            <person name="Santos F.R."/>
            <person name="Vidigal T.H.D.A."/>
            <person name="Brescovit A.D."/>
            <person name="Santos A.J."/>
        </authorList>
    </citation>
    <scope>NUCLEOTIDE SEQUENCE</scope>
    <source>
        <tissue evidence="1">Shoot tissue taken approximately 20 cm above the soil surface</tissue>
    </source>
</reference>
<evidence type="ECO:0000313" key="1">
    <source>
        <dbReference type="EMBL" id="JAE32047.1"/>
    </source>
</evidence>
<sequence>MHFIMQQYTICSRPDLFLYPGTFHRSMSHANHQPWNI</sequence>
<dbReference type="AlphaFoldDB" id="A0A0A9H5L2"/>
<reference evidence="1" key="2">
    <citation type="journal article" date="2015" name="Data Brief">
        <title>Shoot transcriptome of the giant reed, Arundo donax.</title>
        <authorList>
            <person name="Barrero R.A."/>
            <person name="Guerrero F.D."/>
            <person name="Moolhuijzen P."/>
            <person name="Goolsby J.A."/>
            <person name="Tidwell J."/>
            <person name="Bellgard S.E."/>
            <person name="Bellgard M.I."/>
        </authorList>
    </citation>
    <scope>NUCLEOTIDE SEQUENCE</scope>
    <source>
        <tissue evidence="1">Shoot tissue taken approximately 20 cm above the soil surface</tissue>
    </source>
</reference>
<proteinExistence type="predicted"/>
<protein>
    <submittedName>
        <fullName evidence="1">Uncharacterized protein</fullName>
    </submittedName>
</protein>
<name>A0A0A9H5L2_ARUDO</name>